<protein>
    <submittedName>
        <fullName evidence="1">Peptide ABC transporter substrate-binding protein</fullName>
    </submittedName>
</protein>
<keyword evidence="2" id="KW-1185">Reference proteome</keyword>
<accession>A0ACD5HJ41</accession>
<sequence length="547" mass="61671">MKRIKVEQLVLFLIFFIVAIDCYASVPAKIQNGGTIVTVPGVGLAPPAAMNGFNPFLTSSAYDSEAEGLMYQSLFWVNRDFKINFKLSVAKKVVVGPKHRSFTVYLHRHWKWSDGVTVTTADISYTYKMLMKLGPLYPGWDSGGFPNDIESFKVLGPFSFRVITKKSVNPRWFELSGLSYFNPYPAHSWEHYSVKQMNDNMTNPQFYSVVDGPFRLQSFHPGRYASFVPNKAYSGPDKAHISRLIFQFLNSNASVFFALKSNAVQLGNLPASLYPARKQLTNDHLTIVGPIWGFNYLGFNFLNPKIAFTNNLLVRQAMMHAVNQDLMIDVMNYGYGSRAYGLIPGNPPIYLSPEAKSLLKHGAYNPELADNLLDEAGWHRGPDGIREKNGQKMAFTMYMPPSMVRGPTLLATMFAKVGIQVRLREMPFNEVYAQMIDPHNKKWQAVYLAWSQSGFPTGGSIFKCGGVQNSYHYCNHKMDSLMAKIRVTPGLSALYKFQNYFTEQQPVIVLPNMKIFVMAAKNIHGVSRAITPSGGFNPQYLWVSHDK</sequence>
<reference evidence="1 2" key="1">
    <citation type="journal article" date="2021" name="ISME J.">
        <title>Genomic evolution of the class Acidithiobacillia: deep-branching Proteobacteria living in extreme acidic conditions.</title>
        <authorList>
            <person name="Moya-Beltran A."/>
            <person name="Beard S."/>
            <person name="Rojas-Villalobos C."/>
            <person name="Issotta F."/>
            <person name="Gallardo Y."/>
            <person name="Ulloa R."/>
            <person name="Giaveno A."/>
            <person name="Degli Esposti M."/>
            <person name="Johnson D.B."/>
            <person name="Quatrini R."/>
        </authorList>
    </citation>
    <scope>NUCLEOTIDE SEQUENCE [LARGE SCALE GENOMIC DNA]</scope>
    <source>
        <strain evidence="1 2">GG1-14</strain>
    </source>
</reference>
<proteinExistence type="predicted"/>
<dbReference type="EMBL" id="CP127526">
    <property type="protein sequence ID" value="XRI74576.1"/>
    <property type="molecule type" value="Genomic_DNA"/>
</dbReference>
<name>A0ACD5HJ41_9PROT</name>
<gene>
    <name evidence="1" type="ORF">HHS34_005130</name>
</gene>
<dbReference type="Proteomes" id="UP001195965">
    <property type="component" value="Chromosome"/>
</dbReference>
<evidence type="ECO:0000313" key="1">
    <source>
        <dbReference type="EMBL" id="XRI74576.1"/>
    </source>
</evidence>
<organism evidence="1 2">
    <name type="scientific">Acidithiobacillus montserratensis</name>
    <dbReference type="NCBI Taxonomy" id="2729135"/>
    <lineage>
        <taxon>Bacteria</taxon>
        <taxon>Pseudomonadati</taxon>
        <taxon>Pseudomonadota</taxon>
        <taxon>Acidithiobacillia</taxon>
        <taxon>Acidithiobacillales</taxon>
        <taxon>Acidithiobacillaceae</taxon>
        <taxon>Acidithiobacillus</taxon>
    </lineage>
</organism>
<evidence type="ECO:0000313" key="2">
    <source>
        <dbReference type="Proteomes" id="UP001195965"/>
    </source>
</evidence>